<evidence type="ECO:0000256" key="9">
    <source>
        <dbReference type="ARBA" id="ARBA00023065"/>
    </source>
</evidence>
<dbReference type="InterPro" id="IPR050277">
    <property type="entry name" value="Sodium:Solute_Symporter"/>
</dbReference>
<feature type="transmembrane region" description="Helical" evidence="14">
    <location>
        <begin position="120"/>
        <end position="141"/>
    </location>
</feature>
<gene>
    <name evidence="15" type="ORF">SY1_06990</name>
</gene>
<dbReference type="Pfam" id="PF00474">
    <property type="entry name" value="SSF"/>
    <property type="match status" value="1"/>
</dbReference>
<keyword evidence="5 14" id="KW-0812">Transmembrane</keyword>
<comment type="catalytic activity">
    <reaction evidence="12">
        <text>L-proline(in) + Na(+)(in) = L-proline(out) + Na(+)(out)</text>
        <dbReference type="Rhea" id="RHEA:28967"/>
        <dbReference type="ChEBI" id="CHEBI:29101"/>
        <dbReference type="ChEBI" id="CHEBI:60039"/>
    </reaction>
</comment>
<dbReference type="AlphaFoldDB" id="A0AB94IWC0"/>
<evidence type="ECO:0000256" key="10">
    <source>
        <dbReference type="ARBA" id="ARBA00023136"/>
    </source>
</evidence>
<feature type="transmembrane region" description="Helical" evidence="14">
    <location>
        <begin position="236"/>
        <end position="253"/>
    </location>
</feature>
<feature type="transmembrane region" description="Helical" evidence="14">
    <location>
        <begin position="446"/>
        <end position="469"/>
    </location>
</feature>
<keyword evidence="7 14" id="KW-1133">Transmembrane helix</keyword>
<evidence type="ECO:0000313" key="16">
    <source>
        <dbReference type="Proteomes" id="UP000008957"/>
    </source>
</evidence>
<organism evidence="15 16">
    <name type="scientific">Fretibacterium fastidiosum</name>
    <dbReference type="NCBI Taxonomy" id="651822"/>
    <lineage>
        <taxon>Bacteria</taxon>
        <taxon>Thermotogati</taxon>
        <taxon>Synergistota</taxon>
        <taxon>Synergistia</taxon>
        <taxon>Synergistales</taxon>
        <taxon>Aminobacteriaceae</taxon>
        <taxon>Fretibacterium</taxon>
    </lineage>
</organism>
<keyword evidence="4" id="KW-1003">Cell membrane</keyword>
<sequence>MHSIFITGIAVAMVLYITVGVIVGRKVKDINDYYVAGRNAPVLLIVGSLVASFLSTGAFLGDTGEAASGGFIAICIVGLIQACGYIYGANFFGRYIRRSKTLTLPEFYGRRFHSKRMRKLAGITCIIAVSAYMLSATRGITSLMMNITGLPEWASILIAWLSFTIFTIVSGSPGVLVTDTMMFLVFLSAAIITVPSIVMAAGGWYTAIGNLANFQAIPGIISAAGNPDFVAQTGETTLWAITYGIVWMLVVMVSPWQTSRYMMAKNEHTVLRSAIWASMGVITTTIFLYFAAVFVASVKPGLGSDTMIWGAMNLVPTTIGVILLTGILSAGISSASNFLALVGFSFINDILTLDDKPEKEKLKISRIGMFLVSLVVLAMAFFANRIFWIMYFGGTVIAGSWGLVSFAAIWSKRLSEKGAFLSMLLGFIGCFGVRLATSVWGVTVPFFLDSFFVGIYLSIIGMVVGNALAKPTPEEIAERERLFIVPESEKDVVEMRKTMGAYKFHIAFSIFMFALFTFGYLVPYLQAVK</sequence>
<name>A0AB94IWC0_9BACT</name>
<evidence type="ECO:0000256" key="11">
    <source>
        <dbReference type="ARBA" id="ARBA00023201"/>
    </source>
</evidence>
<dbReference type="Gene3D" id="1.20.1730.10">
    <property type="entry name" value="Sodium/glucose cotransporter"/>
    <property type="match status" value="1"/>
</dbReference>
<accession>A0AB94IWC0</accession>
<dbReference type="PROSITE" id="PS50283">
    <property type="entry name" value="NA_SOLUT_SYMP_3"/>
    <property type="match status" value="1"/>
</dbReference>
<dbReference type="GO" id="GO:0046942">
    <property type="term" value="P:carboxylic acid transport"/>
    <property type="evidence" value="ECO:0007669"/>
    <property type="project" value="UniProtKB-ARBA"/>
</dbReference>
<dbReference type="EMBL" id="FP929056">
    <property type="protein sequence ID" value="CBL28052.1"/>
    <property type="molecule type" value="Genomic_DNA"/>
</dbReference>
<feature type="transmembrane region" description="Helical" evidence="14">
    <location>
        <begin position="66"/>
        <end position="88"/>
    </location>
</feature>
<keyword evidence="16" id="KW-1185">Reference proteome</keyword>
<dbReference type="InterPro" id="IPR038377">
    <property type="entry name" value="Na/Glc_symporter_sf"/>
</dbReference>
<feature type="transmembrane region" description="Helical" evidence="14">
    <location>
        <begin position="274"/>
        <end position="298"/>
    </location>
</feature>
<evidence type="ECO:0000256" key="2">
    <source>
        <dbReference type="ARBA" id="ARBA00006434"/>
    </source>
</evidence>
<feature type="transmembrane region" description="Helical" evidence="14">
    <location>
        <begin position="153"/>
        <end position="176"/>
    </location>
</feature>
<dbReference type="GO" id="GO:0015293">
    <property type="term" value="F:symporter activity"/>
    <property type="evidence" value="ECO:0007669"/>
    <property type="project" value="UniProtKB-KW"/>
</dbReference>
<feature type="transmembrane region" description="Helical" evidence="14">
    <location>
        <begin position="367"/>
        <end position="383"/>
    </location>
</feature>
<protein>
    <submittedName>
        <fullName evidence="15">Na+/proline symporter</fullName>
    </submittedName>
</protein>
<evidence type="ECO:0000256" key="12">
    <source>
        <dbReference type="ARBA" id="ARBA00033708"/>
    </source>
</evidence>
<feature type="transmembrane region" description="Helical" evidence="14">
    <location>
        <begin position="39"/>
        <end position="60"/>
    </location>
</feature>
<dbReference type="PROSITE" id="PS00457">
    <property type="entry name" value="NA_SOLUT_SYMP_2"/>
    <property type="match status" value="1"/>
</dbReference>
<keyword evidence="3" id="KW-0813">Transport</keyword>
<dbReference type="PANTHER" id="PTHR48086:SF3">
    <property type="entry name" value="SODIUM_PROLINE SYMPORTER"/>
    <property type="match status" value="1"/>
</dbReference>
<reference evidence="16" key="1">
    <citation type="submission" date="2010-03" db="EMBL/GenBank/DDBJ databases">
        <title>The genome sequence of Synergistetes sp. SGP1.</title>
        <authorList>
            <consortium name="metaHIT consortium -- http://www.metahit.eu/"/>
            <person name="Pajon A."/>
            <person name="Turner K."/>
            <person name="Parkhill J."/>
            <person name="Wade W."/>
            <person name="Vartoukian S."/>
        </authorList>
    </citation>
    <scope>NUCLEOTIDE SEQUENCE [LARGE SCALE GENOMIC DNA]</scope>
    <source>
        <strain evidence="16">SGP1</strain>
    </source>
</reference>
<keyword evidence="6" id="KW-0769">Symport</keyword>
<dbReference type="InterPro" id="IPR001734">
    <property type="entry name" value="Na/solute_symporter"/>
</dbReference>
<dbReference type="CDD" id="cd10322">
    <property type="entry name" value="SLC5sbd"/>
    <property type="match status" value="1"/>
</dbReference>
<evidence type="ECO:0000256" key="8">
    <source>
        <dbReference type="ARBA" id="ARBA00023053"/>
    </source>
</evidence>
<keyword evidence="10 14" id="KW-0472">Membrane</keyword>
<evidence type="ECO:0000256" key="13">
    <source>
        <dbReference type="RuleBase" id="RU362091"/>
    </source>
</evidence>
<dbReference type="GO" id="GO:0005886">
    <property type="term" value="C:plasma membrane"/>
    <property type="evidence" value="ECO:0007669"/>
    <property type="project" value="UniProtKB-SubCell"/>
</dbReference>
<evidence type="ECO:0000256" key="5">
    <source>
        <dbReference type="ARBA" id="ARBA00022692"/>
    </source>
</evidence>
<dbReference type="RefSeq" id="WP_015556199.1">
    <property type="nucleotide sequence ID" value="NC_021038.1"/>
</dbReference>
<dbReference type="GO" id="GO:0006814">
    <property type="term" value="P:sodium ion transport"/>
    <property type="evidence" value="ECO:0007669"/>
    <property type="project" value="UniProtKB-KW"/>
</dbReference>
<keyword evidence="11" id="KW-0739">Sodium transport</keyword>
<dbReference type="Proteomes" id="UP000008957">
    <property type="component" value="Chromosome"/>
</dbReference>
<keyword evidence="8" id="KW-0915">Sodium</keyword>
<dbReference type="InterPro" id="IPR018212">
    <property type="entry name" value="Na/solute_symporter_CS"/>
</dbReference>
<evidence type="ECO:0000256" key="4">
    <source>
        <dbReference type="ARBA" id="ARBA00022475"/>
    </source>
</evidence>
<feature type="transmembrane region" description="Helical" evidence="14">
    <location>
        <begin position="389"/>
        <end position="411"/>
    </location>
</feature>
<evidence type="ECO:0000256" key="1">
    <source>
        <dbReference type="ARBA" id="ARBA00004651"/>
    </source>
</evidence>
<feature type="transmembrane region" description="Helical" evidence="14">
    <location>
        <begin position="6"/>
        <end position="27"/>
    </location>
</feature>
<comment type="similarity">
    <text evidence="2 13">Belongs to the sodium:solute symporter (SSF) (TC 2.A.21) family.</text>
</comment>
<feature type="transmembrane region" description="Helical" evidence="14">
    <location>
        <begin position="183"/>
        <end position="205"/>
    </location>
</feature>
<evidence type="ECO:0000256" key="14">
    <source>
        <dbReference type="SAM" id="Phobius"/>
    </source>
</evidence>
<reference evidence="15 16" key="2">
    <citation type="submission" date="2010-03" db="EMBL/GenBank/DDBJ databases">
        <authorList>
            <person name="Pajon A."/>
        </authorList>
    </citation>
    <scope>NUCLEOTIDE SEQUENCE [LARGE SCALE GENOMIC DNA]</scope>
    <source>
        <strain evidence="15 16">SGP1</strain>
    </source>
</reference>
<evidence type="ECO:0000256" key="6">
    <source>
        <dbReference type="ARBA" id="ARBA00022847"/>
    </source>
</evidence>
<dbReference type="PANTHER" id="PTHR48086">
    <property type="entry name" value="SODIUM/PROLINE SYMPORTER-RELATED"/>
    <property type="match status" value="1"/>
</dbReference>
<proteinExistence type="inferred from homology"/>
<dbReference type="KEGG" id="sbr:SY1_06990"/>
<evidence type="ECO:0000256" key="3">
    <source>
        <dbReference type="ARBA" id="ARBA00022448"/>
    </source>
</evidence>
<feature type="transmembrane region" description="Helical" evidence="14">
    <location>
        <begin position="418"/>
        <end position="440"/>
    </location>
</feature>
<keyword evidence="9" id="KW-0406">Ion transport</keyword>
<feature type="transmembrane region" description="Helical" evidence="14">
    <location>
        <begin position="504"/>
        <end position="525"/>
    </location>
</feature>
<comment type="subcellular location">
    <subcellularLocation>
        <location evidence="1">Cell membrane</location>
        <topology evidence="1">Multi-pass membrane protein</topology>
    </subcellularLocation>
</comment>
<evidence type="ECO:0000313" key="15">
    <source>
        <dbReference type="EMBL" id="CBL28052.1"/>
    </source>
</evidence>
<evidence type="ECO:0000256" key="7">
    <source>
        <dbReference type="ARBA" id="ARBA00022989"/>
    </source>
</evidence>